<reference evidence="4" key="1">
    <citation type="submission" date="2022-05" db="EMBL/GenBank/DDBJ databases">
        <authorList>
            <person name="Pankratov T."/>
        </authorList>
    </citation>
    <scope>NUCLEOTIDE SEQUENCE</scope>
    <source>
        <strain evidence="4">BP6-180914</strain>
    </source>
</reference>
<keyword evidence="1" id="KW-0560">Oxidoreductase</keyword>
<dbReference type="Gene3D" id="3.40.50.720">
    <property type="entry name" value="NAD(P)-binding Rossmann-like Domain"/>
    <property type="match status" value="2"/>
</dbReference>
<evidence type="ECO:0000259" key="3">
    <source>
        <dbReference type="Pfam" id="PF02826"/>
    </source>
</evidence>
<evidence type="ECO:0000256" key="1">
    <source>
        <dbReference type="ARBA" id="ARBA00023002"/>
    </source>
</evidence>
<dbReference type="PANTHER" id="PTHR43333:SF1">
    <property type="entry name" value="D-ISOMER SPECIFIC 2-HYDROXYACID DEHYDROGENASE NAD-BINDING DOMAIN-CONTAINING PROTEIN"/>
    <property type="match status" value="1"/>
</dbReference>
<dbReference type="AlphaFoldDB" id="A0AA42CLK6"/>
<dbReference type="PANTHER" id="PTHR43333">
    <property type="entry name" value="2-HACID_DH_C DOMAIN-CONTAINING PROTEIN"/>
    <property type="match status" value="1"/>
</dbReference>
<keyword evidence="5" id="KW-1185">Reference proteome</keyword>
<dbReference type="GO" id="GO:0051287">
    <property type="term" value="F:NAD binding"/>
    <property type="evidence" value="ECO:0007669"/>
    <property type="project" value="InterPro"/>
</dbReference>
<evidence type="ECO:0000313" key="4">
    <source>
        <dbReference type="EMBL" id="MCW6507415.1"/>
    </source>
</evidence>
<name>A0AA42CLK6_9HYPH</name>
<sequence length="321" mass="34852">MSEPDVLVVAYGRDGAGAAPWVEALADRVPGLHVQSLNGPVDIARVRYAVTWRHPPGSLTGFPNLKAIFSLGAGVDHLVSDSNLPADVPIVRIVDPDLRDRMSEWVVLHTLIHHRQVRLYDWHQSEKMWVEDPFQPAAGEVRVGVMGLGVLGADATRKLKMIGFDVAGWSRTAKTLDGIETFSGQEGLDRFLARTQILVVLLPLTPETRGILNHSLFSKLARDSYFGGPILLNAGRGGLQNEADILAALDDGILKAATLDVFETEPLPESSPLWHHPAVTITPHNSAISNYGSITGFIAGEIAHLESGGAPRHTVDRQRAY</sequence>
<evidence type="ECO:0000256" key="2">
    <source>
        <dbReference type="ARBA" id="ARBA00023027"/>
    </source>
</evidence>
<protein>
    <submittedName>
        <fullName evidence="4">Glyoxylate/hydroxypyruvate reductase A</fullName>
    </submittedName>
</protein>
<organism evidence="4 5">
    <name type="scientific">Lichenifustis flavocetrariae</name>
    <dbReference type="NCBI Taxonomy" id="2949735"/>
    <lineage>
        <taxon>Bacteria</taxon>
        <taxon>Pseudomonadati</taxon>
        <taxon>Pseudomonadota</taxon>
        <taxon>Alphaproteobacteria</taxon>
        <taxon>Hyphomicrobiales</taxon>
        <taxon>Lichenihabitantaceae</taxon>
        <taxon>Lichenifustis</taxon>
    </lineage>
</organism>
<comment type="caution">
    <text evidence="4">The sequence shown here is derived from an EMBL/GenBank/DDBJ whole genome shotgun (WGS) entry which is preliminary data.</text>
</comment>
<dbReference type="GO" id="GO:0016491">
    <property type="term" value="F:oxidoreductase activity"/>
    <property type="evidence" value="ECO:0007669"/>
    <property type="project" value="UniProtKB-KW"/>
</dbReference>
<dbReference type="CDD" id="cd12164">
    <property type="entry name" value="GDH_like_2"/>
    <property type="match status" value="1"/>
</dbReference>
<dbReference type="Pfam" id="PF02826">
    <property type="entry name" value="2-Hacid_dh_C"/>
    <property type="match status" value="1"/>
</dbReference>
<dbReference type="Proteomes" id="UP001165667">
    <property type="component" value="Unassembled WGS sequence"/>
</dbReference>
<dbReference type="SUPFAM" id="SSF51735">
    <property type="entry name" value="NAD(P)-binding Rossmann-fold domains"/>
    <property type="match status" value="1"/>
</dbReference>
<dbReference type="EMBL" id="JAMOIM010000002">
    <property type="protein sequence ID" value="MCW6507415.1"/>
    <property type="molecule type" value="Genomic_DNA"/>
</dbReference>
<gene>
    <name evidence="4" type="ORF">M8523_05195</name>
</gene>
<dbReference type="InterPro" id="IPR006140">
    <property type="entry name" value="D-isomer_DH_NAD-bd"/>
</dbReference>
<dbReference type="RefSeq" id="WP_282583761.1">
    <property type="nucleotide sequence ID" value="NZ_JAMOIM010000002.1"/>
</dbReference>
<evidence type="ECO:0000313" key="5">
    <source>
        <dbReference type="Proteomes" id="UP001165667"/>
    </source>
</evidence>
<dbReference type="InterPro" id="IPR036291">
    <property type="entry name" value="NAD(P)-bd_dom_sf"/>
</dbReference>
<feature type="domain" description="D-isomer specific 2-hydroxyacid dehydrogenase NAD-binding" evidence="3">
    <location>
        <begin position="110"/>
        <end position="285"/>
    </location>
</feature>
<accession>A0AA42CLK6</accession>
<keyword evidence="2" id="KW-0520">NAD</keyword>
<proteinExistence type="predicted"/>